<keyword evidence="5 9" id="KW-0819">tRNA processing</keyword>
<name>A0A067BGJ4_SAPPC</name>
<evidence type="ECO:0000256" key="4">
    <source>
        <dbReference type="ARBA" id="ARBA00022691"/>
    </source>
</evidence>
<evidence type="ECO:0000259" key="10">
    <source>
        <dbReference type="Pfam" id="PF13229"/>
    </source>
</evidence>
<dbReference type="Gene3D" id="2.160.20.10">
    <property type="entry name" value="Single-stranded right-handed beta-helix, Pectin lyase-like"/>
    <property type="match status" value="1"/>
</dbReference>
<evidence type="ECO:0000256" key="3">
    <source>
        <dbReference type="ARBA" id="ARBA00022679"/>
    </source>
</evidence>
<dbReference type="KEGG" id="spar:SPRG_16864"/>
<dbReference type="InterPro" id="IPR011050">
    <property type="entry name" value="Pectin_lyase_fold/virulence"/>
</dbReference>
<keyword evidence="4 9" id="KW-0949">S-adenosyl-L-methionine</keyword>
<dbReference type="PANTHER" id="PTHR10631">
    <property type="entry name" value="N 2 ,N 2 -DIMETHYLGUANOSINE TRNA METHYLTRANSFERASE"/>
    <property type="match status" value="1"/>
</dbReference>
<dbReference type="InterPro" id="IPR012334">
    <property type="entry name" value="Pectin_lyas_fold"/>
</dbReference>
<evidence type="ECO:0000256" key="1">
    <source>
        <dbReference type="ARBA" id="ARBA00022555"/>
    </source>
</evidence>
<keyword evidence="1 9" id="KW-0820">tRNA-binding</keyword>
<dbReference type="InterPro" id="IPR002905">
    <property type="entry name" value="Trm1"/>
</dbReference>
<dbReference type="GeneID" id="24138451"/>
<dbReference type="InterPro" id="IPR029063">
    <property type="entry name" value="SAM-dependent_MTases_sf"/>
</dbReference>
<dbReference type="PANTHER" id="PTHR10631:SF3">
    <property type="entry name" value="TRNA (GUANINE(26)-N(2))-DIMETHYLTRANSFERASE"/>
    <property type="match status" value="1"/>
</dbReference>
<dbReference type="RefSeq" id="XP_012211771.1">
    <property type="nucleotide sequence ID" value="XM_012356381.1"/>
</dbReference>
<dbReference type="GO" id="GO:0160104">
    <property type="term" value="F:tRNA (guanine(26)-N2)-dimethyltransferase activity"/>
    <property type="evidence" value="ECO:0007669"/>
    <property type="project" value="UniProtKB-UniRule"/>
</dbReference>
<evidence type="ECO:0000256" key="7">
    <source>
        <dbReference type="ARBA" id="ARBA00039099"/>
    </source>
</evidence>
<evidence type="ECO:0000256" key="6">
    <source>
        <dbReference type="ARBA" id="ARBA00022884"/>
    </source>
</evidence>
<dbReference type="Pfam" id="PF13229">
    <property type="entry name" value="Beta_helix"/>
    <property type="match status" value="1"/>
</dbReference>
<dbReference type="SUPFAM" id="SSF53335">
    <property type="entry name" value="S-adenosyl-L-methionine-dependent methyltransferases"/>
    <property type="match status" value="1"/>
</dbReference>
<dbReference type="AlphaFoldDB" id="A0A067BGJ4"/>
<sequence length="620" mass="65628">MHTLLGKNGPSHAECFRRYGALPLTSAAFGKELAIRIVLGRAASIAADCNRSVTPLLSTAFDFFTRVIFRVQEAGDAPRVPLAVVDQCTRCAHFNVHELGAAVTCVAQCPICNHALQRGGPFWAGPLQERTVLTTAAALPGLDAARRYLDGVLLEESSAPFYYSVPRLFRAFKHVQPPSLAAFKHALRSIGHDVTTSHLDPMSIKTRSSSRDIYSVVKAWLVTQAPSTAELSSLLSSSQAVFLSAARDAKDDVWATPTKCTRQHMEDCSLLPPTSAAIRPPLALLVSIDTTDDLASAIDAAPAGATLCLARGSYVVTTLRIAKAITLQSMCGGEGSTVVIGHVVIEGNSSVVLDGLVLQPPKRPTPKAHTLLVSSGRVSIERCVLQRSARNIAVVCVANRSHVTMRLSRISDGLQAGLYVCGGFDWYCNVLTLETGKATADVSHCTIERSAGCGVDISGGAACTLSHSAIANCKKSGVFAHAFGTLTMRDCRVEKNHMAGVEVTTHAHASIETSWIVRGLKGGILLHSGGRATIQDNVMHKNAMAGIDVRGVGSAAVVHRNHVCNGRASGIYVSDHAHADVVGNEICGHRRAGLETTGDASITASDNRCVGNGRNELEAT</sequence>
<dbReference type="SMART" id="SM00710">
    <property type="entry name" value="PbH1"/>
    <property type="match status" value="8"/>
</dbReference>
<organism evidence="11 12">
    <name type="scientific">Saprolegnia parasitica (strain CBS 223.65)</name>
    <dbReference type="NCBI Taxonomy" id="695850"/>
    <lineage>
        <taxon>Eukaryota</taxon>
        <taxon>Sar</taxon>
        <taxon>Stramenopiles</taxon>
        <taxon>Oomycota</taxon>
        <taxon>Saprolegniomycetes</taxon>
        <taxon>Saprolegniales</taxon>
        <taxon>Saprolegniaceae</taxon>
        <taxon>Saprolegnia</taxon>
    </lineage>
</organism>
<comment type="catalytic activity">
    <reaction evidence="8 9">
        <text>guanosine(26) in tRNA + 2 S-adenosyl-L-methionine = N(2)-dimethylguanosine(26) in tRNA + 2 S-adenosyl-L-homocysteine + 2 H(+)</text>
        <dbReference type="Rhea" id="RHEA:43140"/>
        <dbReference type="Rhea" id="RHEA-COMP:10359"/>
        <dbReference type="Rhea" id="RHEA-COMP:10360"/>
        <dbReference type="ChEBI" id="CHEBI:15378"/>
        <dbReference type="ChEBI" id="CHEBI:57856"/>
        <dbReference type="ChEBI" id="CHEBI:59789"/>
        <dbReference type="ChEBI" id="CHEBI:74269"/>
        <dbReference type="ChEBI" id="CHEBI:74513"/>
        <dbReference type="EC" id="2.1.1.216"/>
    </reaction>
</comment>
<dbReference type="InterPro" id="IPR042296">
    <property type="entry name" value="tRNA_met_Trm1_C"/>
</dbReference>
<evidence type="ECO:0000256" key="9">
    <source>
        <dbReference type="PROSITE-ProRule" id="PRU00958"/>
    </source>
</evidence>
<keyword evidence="12" id="KW-1185">Reference proteome</keyword>
<dbReference type="Proteomes" id="UP000030745">
    <property type="component" value="Unassembled WGS sequence"/>
</dbReference>
<evidence type="ECO:0000256" key="2">
    <source>
        <dbReference type="ARBA" id="ARBA00022603"/>
    </source>
</evidence>
<dbReference type="EMBL" id="KK583638">
    <property type="protein sequence ID" value="KDO17524.1"/>
    <property type="molecule type" value="Genomic_DNA"/>
</dbReference>
<dbReference type="Pfam" id="PF02005">
    <property type="entry name" value="TRM"/>
    <property type="match status" value="1"/>
</dbReference>
<dbReference type="GO" id="GO:0000049">
    <property type="term" value="F:tRNA binding"/>
    <property type="evidence" value="ECO:0007669"/>
    <property type="project" value="UniProtKB-UniRule"/>
</dbReference>
<dbReference type="GO" id="GO:0002940">
    <property type="term" value="P:tRNA N2-guanine methylation"/>
    <property type="evidence" value="ECO:0007669"/>
    <property type="project" value="TreeGrafter"/>
</dbReference>
<keyword evidence="3 9" id="KW-0808">Transferase</keyword>
<proteinExistence type="inferred from homology"/>
<gene>
    <name evidence="11" type="ORF">SPRG_16864</name>
</gene>
<feature type="domain" description="Right handed beta helix" evidence="10">
    <location>
        <begin position="500"/>
        <end position="613"/>
    </location>
</feature>
<comment type="similarity">
    <text evidence="9">Belongs to the class I-like SAM-binding methyltransferase superfamily. Trm1 family.</text>
</comment>
<protein>
    <recommendedName>
        <fullName evidence="7 9">tRNA (guanine(26)-N(2))-dimethyltransferase</fullName>
        <ecNumber evidence="7 9">2.1.1.216</ecNumber>
    </recommendedName>
</protein>
<reference evidence="11 12" key="1">
    <citation type="journal article" date="2013" name="PLoS Genet.">
        <title>Distinctive expansion of potential virulence genes in the genome of the oomycete fish pathogen Saprolegnia parasitica.</title>
        <authorList>
            <person name="Jiang R.H."/>
            <person name="de Bruijn I."/>
            <person name="Haas B.J."/>
            <person name="Belmonte R."/>
            <person name="Lobach L."/>
            <person name="Christie J."/>
            <person name="van den Ackerveken G."/>
            <person name="Bottin A."/>
            <person name="Bulone V."/>
            <person name="Diaz-Moreno S.M."/>
            <person name="Dumas B."/>
            <person name="Fan L."/>
            <person name="Gaulin E."/>
            <person name="Govers F."/>
            <person name="Grenville-Briggs L.J."/>
            <person name="Horner N.R."/>
            <person name="Levin J.Z."/>
            <person name="Mammella M."/>
            <person name="Meijer H.J."/>
            <person name="Morris P."/>
            <person name="Nusbaum C."/>
            <person name="Oome S."/>
            <person name="Phillips A.J."/>
            <person name="van Rooyen D."/>
            <person name="Rzeszutek E."/>
            <person name="Saraiva M."/>
            <person name="Secombes C.J."/>
            <person name="Seidl M.F."/>
            <person name="Snel B."/>
            <person name="Stassen J.H."/>
            <person name="Sykes S."/>
            <person name="Tripathy S."/>
            <person name="van den Berg H."/>
            <person name="Vega-Arreguin J.C."/>
            <person name="Wawra S."/>
            <person name="Young S.K."/>
            <person name="Zeng Q."/>
            <person name="Dieguez-Uribeondo J."/>
            <person name="Russ C."/>
            <person name="Tyler B.M."/>
            <person name="van West P."/>
        </authorList>
    </citation>
    <scope>NUCLEOTIDE SEQUENCE [LARGE SCALE GENOMIC DNA]</scope>
    <source>
        <strain evidence="11 12">CBS 223.65</strain>
    </source>
</reference>
<dbReference type="OrthoDB" id="6349953at2759"/>
<keyword evidence="2 9" id="KW-0489">Methyltransferase</keyword>
<dbReference type="OMA" id="NHICNGR"/>
<dbReference type="InterPro" id="IPR006626">
    <property type="entry name" value="PbH1"/>
</dbReference>
<accession>A0A067BGJ4</accession>
<evidence type="ECO:0000256" key="5">
    <source>
        <dbReference type="ARBA" id="ARBA00022694"/>
    </source>
</evidence>
<dbReference type="STRING" id="695850.A0A067BGJ4"/>
<dbReference type="SUPFAM" id="SSF51126">
    <property type="entry name" value="Pectin lyase-like"/>
    <property type="match status" value="1"/>
</dbReference>
<dbReference type="InterPro" id="IPR039448">
    <property type="entry name" value="Beta_helix"/>
</dbReference>
<dbReference type="Gene3D" id="3.40.50.150">
    <property type="entry name" value="Vaccinia Virus protein VP39"/>
    <property type="match status" value="1"/>
</dbReference>
<keyword evidence="6 9" id="KW-0694">RNA-binding</keyword>
<dbReference type="Gene3D" id="3.30.56.70">
    <property type="entry name" value="N2,N2-dimethylguanosine tRNA methyltransferase, C-terminal domain"/>
    <property type="match status" value="1"/>
</dbReference>
<dbReference type="EC" id="2.1.1.216" evidence="7 9"/>
<evidence type="ECO:0000256" key="8">
    <source>
        <dbReference type="ARBA" id="ARBA00051897"/>
    </source>
</evidence>
<dbReference type="VEuPathDB" id="FungiDB:SPRG_16864"/>
<evidence type="ECO:0000313" key="11">
    <source>
        <dbReference type="EMBL" id="KDO17524.1"/>
    </source>
</evidence>
<dbReference type="PROSITE" id="PS51626">
    <property type="entry name" value="SAM_MT_TRM1"/>
    <property type="match status" value="1"/>
</dbReference>
<evidence type="ECO:0000313" key="12">
    <source>
        <dbReference type="Proteomes" id="UP000030745"/>
    </source>
</evidence>